<dbReference type="GeneID" id="42004257"/>
<dbReference type="GO" id="GO:0005829">
    <property type="term" value="C:cytosol"/>
    <property type="evidence" value="ECO:0007669"/>
    <property type="project" value="TreeGrafter"/>
</dbReference>
<proteinExistence type="inferred from homology"/>
<comment type="caution">
    <text evidence="8">The sequence shown here is derived from an EMBL/GenBank/DDBJ whole genome shotgun (WGS) entry which is preliminary data.</text>
</comment>
<dbReference type="AlphaFoldDB" id="A0A507C9S8"/>
<dbReference type="InterPro" id="IPR004625">
    <property type="entry name" value="PyrdxlKinase"/>
</dbReference>
<keyword evidence="4" id="KW-0547">Nucleotide-binding</keyword>
<evidence type="ECO:0000256" key="4">
    <source>
        <dbReference type="ARBA" id="ARBA00022741"/>
    </source>
</evidence>
<dbReference type="Pfam" id="PF08543">
    <property type="entry name" value="Phos_pyr_kin"/>
    <property type="match status" value="1"/>
</dbReference>
<dbReference type="InterPro" id="IPR013749">
    <property type="entry name" value="PM/HMP-P_kinase-1"/>
</dbReference>
<evidence type="ECO:0000256" key="1">
    <source>
        <dbReference type="ARBA" id="ARBA00008805"/>
    </source>
</evidence>
<protein>
    <recommendedName>
        <fullName evidence="2">pyridoxal kinase</fullName>
        <ecNumber evidence="2">2.7.1.35</ecNumber>
    </recommendedName>
</protein>
<dbReference type="PANTHER" id="PTHR10534:SF2">
    <property type="entry name" value="PYRIDOXAL KINASE"/>
    <property type="match status" value="1"/>
</dbReference>
<dbReference type="NCBIfam" id="TIGR00687">
    <property type="entry name" value="pyridox_kin"/>
    <property type="match status" value="1"/>
</dbReference>
<comment type="similarity">
    <text evidence="1">Belongs to the pyridoxine kinase family.</text>
</comment>
<dbReference type="EMBL" id="QEAO01000014">
    <property type="protein sequence ID" value="TPX34303.1"/>
    <property type="molecule type" value="Genomic_DNA"/>
</dbReference>
<evidence type="ECO:0000313" key="8">
    <source>
        <dbReference type="EMBL" id="TPX34303.1"/>
    </source>
</evidence>
<organism evidence="8 9">
    <name type="scientific">Synchytrium microbalum</name>
    <dbReference type="NCBI Taxonomy" id="1806994"/>
    <lineage>
        <taxon>Eukaryota</taxon>
        <taxon>Fungi</taxon>
        <taxon>Fungi incertae sedis</taxon>
        <taxon>Chytridiomycota</taxon>
        <taxon>Chytridiomycota incertae sedis</taxon>
        <taxon>Chytridiomycetes</taxon>
        <taxon>Synchytriales</taxon>
        <taxon>Synchytriaceae</taxon>
        <taxon>Synchytrium</taxon>
    </lineage>
</organism>
<evidence type="ECO:0000256" key="6">
    <source>
        <dbReference type="ARBA" id="ARBA00022840"/>
    </source>
</evidence>
<dbReference type="InterPro" id="IPR029056">
    <property type="entry name" value="Ribokinase-like"/>
</dbReference>
<dbReference type="OrthoDB" id="2104723at2759"/>
<dbReference type="RefSeq" id="XP_031025067.1">
    <property type="nucleotide sequence ID" value="XM_031168960.1"/>
</dbReference>
<dbReference type="SUPFAM" id="SSF53613">
    <property type="entry name" value="Ribokinase-like"/>
    <property type="match status" value="1"/>
</dbReference>
<keyword evidence="3" id="KW-0808">Transferase</keyword>
<feature type="domain" description="Pyridoxamine kinase/Phosphomethylpyrimidine kinase" evidence="7">
    <location>
        <begin position="81"/>
        <end position="248"/>
    </location>
</feature>
<dbReference type="GO" id="GO:0009443">
    <property type="term" value="P:pyridoxal 5'-phosphate salvage"/>
    <property type="evidence" value="ECO:0007669"/>
    <property type="project" value="InterPro"/>
</dbReference>
<evidence type="ECO:0000259" key="7">
    <source>
        <dbReference type="Pfam" id="PF08543"/>
    </source>
</evidence>
<sequence length="317" mass="34519">MSKRVLSIQSHVVYGYVGNKAATFPLQLLGFDVDAVNTVQFCNHTGYPTVAGERLEGESLRKIADGLAANGMLETYSHLLTGYIGRETALQAVAELAQNLKKRNPELIFVLDPVMGDEGKLYVPEPLINIYKTTLLPLADILTPNAFEAELLTGTKITSTETATQALTWLHTHSSARYIIITSAAFDNDASHLHLIASYKDTDGAYKQLVISFAKLHLSSGSFTGTGDLFSAMMVAHLRPHPEFGDFVRACETAVAILQGILNATIGRFEQVLKSEEALSGNGEMSSVRLIQGRELALISSRGAIEHPDIVYRARLI</sequence>
<evidence type="ECO:0000313" key="9">
    <source>
        <dbReference type="Proteomes" id="UP000319731"/>
    </source>
</evidence>
<evidence type="ECO:0000256" key="3">
    <source>
        <dbReference type="ARBA" id="ARBA00022679"/>
    </source>
</evidence>
<keyword evidence="5 8" id="KW-0418">Kinase</keyword>
<dbReference type="Gene3D" id="3.40.1190.20">
    <property type="match status" value="1"/>
</dbReference>
<dbReference type="CDD" id="cd01173">
    <property type="entry name" value="pyridoxal_pyridoxamine_kinase"/>
    <property type="match status" value="1"/>
</dbReference>
<dbReference type="GO" id="GO:0008478">
    <property type="term" value="F:pyridoxal kinase activity"/>
    <property type="evidence" value="ECO:0007669"/>
    <property type="project" value="UniProtKB-EC"/>
</dbReference>
<dbReference type="STRING" id="1806994.A0A507C9S8"/>
<reference evidence="8 9" key="1">
    <citation type="journal article" date="2019" name="Sci. Rep.">
        <title>Comparative genomics of chytrid fungi reveal insights into the obligate biotrophic and pathogenic lifestyle of Synchytrium endobioticum.</title>
        <authorList>
            <person name="van de Vossenberg B.T.L.H."/>
            <person name="Warris S."/>
            <person name="Nguyen H.D.T."/>
            <person name="van Gent-Pelzer M.P.E."/>
            <person name="Joly D.L."/>
            <person name="van de Geest H.C."/>
            <person name="Bonants P.J.M."/>
            <person name="Smith D.S."/>
            <person name="Levesque C.A."/>
            <person name="van der Lee T.A.J."/>
        </authorList>
    </citation>
    <scope>NUCLEOTIDE SEQUENCE [LARGE SCALE GENOMIC DNA]</scope>
    <source>
        <strain evidence="8 9">JEL517</strain>
    </source>
</reference>
<keyword evidence="6" id="KW-0067">ATP-binding</keyword>
<evidence type="ECO:0000256" key="2">
    <source>
        <dbReference type="ARBA" id="ARBA00012104"/>
    </source>
</evidence>
<dbReference type="PANTHER" id="PTHR10534">
    <property type="entry name" value="PYRIDOXAL KINASE"/>
    <property type="match status" value="1"/>
</dbReference>
<accession>A0A507C9S8</accession>
<name>A0A507C9S8_9FUNG</name>
<dbReference type="Proteomes" id="UP000319731">
    <property type="component" value="Unassembled WGS sequence"/>
</dbReference>
<dbReference type="EC" id="2.7.1.35" evidence="2"/>
<keyword evidence="9" id="KW-1185">Reference proteome</keyword>
<gene>
    <name evidence="8" type="ORF">SmJEL517_g03032</name>
</gene>
<evidence type="ECO:0000256" key="5">
    <source>
        <dbReference type="ARBA" id="ARBA00022777"/>
    </source>
</evidence>
<dbReference type="GO" id="GO:0005524">
    <property type="term" value="F:ATP binding"/>
    <property type="evidence" value="ECO:0007669"/>
    <property type="project" value="UniProtKB-KW"/>
</dbReference>